<evidence type="ECO:0000313" key="1">
    <source>
        <dbReference type="EMBL" id="TWU34855.1"/>
    </source>
</evidence>
<reference evidence="1 2" key="1">
    <citation type="submission" date="2019-02" db="EMBL/GenBank/DDBJ databases">
        <title>Deep-cultivation of Planctomycetes and their phenomic and genomic characterization uncovers novel biology.</title>
        <authorList>
            <person name="Wiegand S."/>
            <person name="Jogler M."/>
            <person name="Boedeker C."/>
            <person name="Pinto D."/>
            <person name="Vollmers J."/>
            <person name="Rivas-Marin E."/>
            <person name="Kohn T."/>
            <person name="Peeters S.H."/>
            <person name="Heuer A."/>
            <person name="Rast P."/>
            <person name="Oberbeckmann S."/>
            <person name="Bunk B."/>
            <person name="Jeske O."/>
            <person name="Meyerdierks A."/>
            <person name="Storesund J.E."/>
            <person name="Kallscheuer N."/>
            <person name="Luecker S."/>
            <person name="Lage O.M."/>
            <person name="Pohl T."/>
            <person name="Merkel B.J."/>
            <person name="Hornburger P."/>
            <person name="Mueller R.-W."/>
            <person name="Bruemmer F."/>
            <person name="Labrenz M."/>
            <person name="Spormann A.M."/>
            <person name="Op Den Camp H."/>
            <person name="Overmann J."/>
            <person name="Amann R."/>
            <person name="Jetten M.S.M."/>
            <person name="Mascher T."/>
            <person name="Medema M.H."/>
            <person name="Devos D.P."/>
            <person name="Kaster A.-K."/>
            <person name="Ovreas L."/>
            <person name="Rohde M."/>
            <person name="Galperin M.Y."/>
            <person name="Jogler C."/>
        </authorList>
    </citation>
    <scope>NUCLEOTIDE SEQUENCE [LARGE SCALE GENOMIC DNA]</scope>
    <source>
        <strain evidence="1 2">Poly41</strain>
    </source>
</reference>
<gene>
    <name evidence="1" type="ORF">Poly41_39980</name>
</gene>
<dbReference type="AlphaFoldDB" id="A0A5C6DF48"/>
<proteinExistence type="predicted"/>
<comment type="caution">
    <text evidence="1">The sequence shown here is derived from an EMBL/GenBank/DDBJ whole genome shotgun (WGS) entry which is preliminary data.</text>
</comment>
<accession>A0A5C6DF48</accession>
<dbReference type="EMBL" id="SJPV01000007">
    <property type="protein sequence ID" value="TWU34855.1"/>
    <property type="molecule type" value="Genomic_DNA"/>
</dbReference>
<name>A0A5C6DF48_9BACT</name>
<organism evidence="1 2">
    <name type="scientific">Novipirellula artificiosorum</name>
    <dbReference type="NCBI Taxonomy" id="2528016"/>
    <lineage>
        <taxon>Bacteria</taxon>
        <taxon>Pseudomonadati</taxon>
        <taxon>Planctomycetota</taxon>
        <taxon>Planctomycetia</taxon>
        <taxon>Pirellulales</taxon>
        <taxon>Pirellulaceae</taxon>
        <taxon>Novipirellula</taxon>
    </lineage>
</organism>
<protein>
    <submittedName>
        <fullName evidence="1">Uncharacterized protein</fullName>
    </submittedName>
</protein>
<dbReference type="Proteomes" id="UP000319143">
    <property type="component" value="Unassembled WGS sequence"/>
</dbReference>
<evidence type="ECO:0000313" key="2">
    <source>
        <dbReference type="Proteomes" id="UP000319143"/>
    </source>
</evidence>
<keyword evidence="2" id="KW-1185">Reference proteome</keyword>
<sequence>MDFWDENLRRKTTEGALANYVANSDPDGGDHGLAERPQMAFAMCYVSAHYVLDLIGEEQAPGILDFCDDNLD</sequence>